<organism evidence="1">
    <name type="scientific">freshwater metagenome</name>
    <dbReference type="NCBI Taxonomy" id="449393"/>
    <lineage>
        <taxon>unclassified sequences</taxon>
        <taxon>metagenomes</taxon>
        <taxon>ecological metagenomes</taxon>
    </lineage>
</organism>
<dbReference type="EMBL" id="CAFBMK010000054">
    <property type="protein sequence ID" value="CAB4910561.1"/>
    <property type="molecule type" value="Genomic_DNA"/>
</dbReference>
<proteinExistence type="predicted"/>
<protein>
    <submittedName>
        <fullName evidence="1">Unannotated protein</fullName>
    </submittedName>
</protein>
<evidence type="ECO:0000313" key="1">
    <source>
        <dbReference type="EMBL" id="CAB4910561.1"/>
    </source>
</evidence>
<sequence>MHPRVLACGTAALLASAGLVGCGGSDDDSSSTAVAAPAATVPDGKLGASAASPILGFYGGIDCGSSSAADCQEAFRAAREGYMTHCRTGTWPRGAPRTFTLVRKEREDVEFNYFCFTLKNPQSAVDFIYAGRTVVRSVYVSTDRFPRTEDSGWGVQGEWFSTTTVRGKVNNPNGVTADWRATLVAEQ</sequence>
<dbReference type="PROSITE" id="PS51257">
    <property type="entry name" value="PROKAR_LIPOPROTEIN"/>
    <property type="match status" value="1"/>
</dbReference>
<dbReference type="AlphaFoldDB" id="A0A6J7GQC5"/>
<accession>A0A6J7GQC5</accession>
<name>A0A6J7GQC5_9ZZZZ</name>
<gene>
    <name evidence="1" type="ORF">UFOPK3564_01206</name>
</gene>
<reference evidence="1" key="1">
    <citation type="submission" date="2020-05" db="EMBL/GenBank/DDBJ databases">
        <authorList>
            <person name="Chiriac C."/>
            <person name="Salcher M."/>
            <person name="Ghai R."/>
            <person name="Kavagutti S V."/>
        </authorList>
    </citation>
    <scope>NUCLEOTIDE SEQUENCE</scope>
</reference>